<evidence type="ECO:0000256" key="1">
    <source>
        <dbReference type="SAM" id="Coils"/>
    </source>
</evidence>
<evidence type="ECO:0000259" key="2">
    <source>
        <dbReference type="SMART" id="SM00773"/>
    </source>
</evidence>
<evidence type="ECO:0000313" key="3">
    <source>
        <dbReference type="EMBL" id="ALO26201.1"/>
    </source>
</evidence>
<dbReference type="EMBL" id="CP012029">
    <property type="protein sequence ID" value="ALO26201.1"/>
    <property type="molecule type" value="Genomic_DNA"/>
</dbReference>
<dbReference type="PANTHER" id="PTHR30634">
    <property type="entry name" value="OUTER MEMBRANE LOLAB LIPOPROTEIN INSERTION APPARATUS"/>
    <property type="match status" value="1"/>
</dbReference>
<dbReference type="InterPro" id="IPR008893">
    <property type="entry name" value="WGR_domain"/>
</dbReference>
<proteinExistence type="predicted"/>
<dbReference type="Gene3D" id="2.20.140.10">
    <property type="entry name" value="WGR domain"/>
    <property type="match status" value="1"/>
</dbReference>
<protein>
    <submittedName>
        <fullName evidence="3">WGR domain protein</fullName>
    </submittedName>
</protein>
<gene>
    <name evidence="3" type="ORF">LBBP_01926</name>
</gene>
<keyword evidence="1" id="KW-0175">Coiled coil</keyword>
<accession>A0A0E3AZH3</accession>
<dbReference type="InterPro" id="IPR036930">
    <property type="entry name" value="WGR_dom_sf"/>
</dbReference>
<feature type="domain" description="WGR" evidence="2">
    <location>
        <begin position="1"/>
        <end position="73"/>
    </location>
</feature>
<dbReference type="RefSeq" id="WP_002738867.1">
    <property type="nucleotide sequence ID" value="NZ_CP012029.1"/>
</dbReference>
<dbReference type="NCBIfam" id="NF047558">
    <property type="entry name" value="TPR_END_plus"/>
    <property type="match status" value="1"/>
</dbReference>
<dbReference type="PANTHER" id="PTHR30634:SF13">
    <property type="entry name" value="PROTEIN YEHF"/>
    <property type="match status" value="1"/>
</dbReference>
<evidence type="ECO:0000313" key="4">
    <source>
        <dbReference type="Proteomes" id="UP000058857"/>
    </source>
</evidence>
<dbReference type="PATRIC" id="fig|280505.15.peg.1888"/>
<reference evidence="3 4" key="1">
    <citation type="journal article" date="2015" name="PLoS Negl. Trop. Dis.">
        <title>Distribution of Plasmids in Distinct Leptospira Pathogenic Species.</title>
        <authorList>
            <person name="Wang Y."/>
            <person name="Zhuang X."/>
            <person name="Zhong Y."/>
            <person name="Zhang C."/>
            <person name="Zhang Y."/>
            <person name="Zeng L."/>
            <person name="Zhu Y."/>
            <person name="He P."/>
            <person name="Dong K."/>
            <person name="Pal U."/>
            <person name="Guo X."/>
            <person name="Qin J."/>
        </authorList>
    </citation>
    <scope>NUCLEOTIDE SEQUENCE [LARGE SCALE GENOMIC DNA]</scope>
    <source>
        <strain evidence="3 4">56604</strain>
    </source>
</reference>
<dbReference type="CDD" id="cd07996">
    <property type="entry name" value="WGR_MMR_like"/>
    <property type="match status" value="1"/>
</dbReference>
<feature type="coiled-coil region" evidence="1">
    <location>
        <begin position="554"/>
        <end position="595"/>
    </location>
</feature>
<name>A0A0E3AZH3_LEPBO</name>
<dbReference type="AlphaFoldDB" id="A0A0E3AZH3"/>
<dbReference type="InterPro" id="IPR050458">
    <property type="entry name" value="LolB"/>
</dbReference>
<organism evidence="3">
    <name type="scientific">Leptospira borgpetersenii serovar Ballum</name>
    <dbReference type="NCBI Taxonomy" id="280505"/>
    <lineage>
        <taxon>Bacteria</taxon>
        <taxon>Pseudomonadati</taxon>
        <taxon>Spirochaetota</taxon>
        <taxon>Spirochaetia</taxon>
        <taxon>Leptospirales</taxon>
        <taxon>Leptospiraceae</taxon>
        <taxon>Leptospira</taxon>
    </lineage>
</organism>
<dbReference type="Pfam" id="PF05406">
    <property type="entry name" value="WGR"/>
    <property type="match status" value="1"/>
</dbReference>
<dbReference type="SUPFAM" id="SSF142921">
    <property type="entry name" value="WGR domain-like"/>
    <property type="match status" value="1"/>
</dbReference>
<dbReference type="InterPro" id="IPR049809">
    <property type="entry name" value="YehF/YfeS-like_WGR"/>
</dbReference>
<dbReference type="SMART" id="SM00773">
    <property type="entry name" value="WGR"/>
    <property type="match status" value="1"/>
</dbReference>
<sequence>MKKHFIHSENGSEIFWQIEISGLSLILSFGKIGNTIGKRSIRNFKTGEECFKEFQKLIDQKSILGFKESDRVPSFKALSGNADYLTTWNAVLEAPDRKKALRSHFEILTETEECAAVLDQIVSKIEEIYIENDQFVFTLPWHYDEETKVHIRWNAPYIGRIHSSVPHSMAKFVTNFNGVSFHHDNDDLAITWVLGVEPKDKEKSALVVGDGGWEKEILEKGDDWWIVPAPLEILEQCFGDIQCFGGAFDNGQQIWYVFHPFIKNKFGELAVTTIDHESCELEPTLVGFGMGGFILREIANWILGARKYDSGQELTLSGSPVVTQAFQEFLAHKAVAISKNHPEIAKRLLEFDWHSLSSSIHGTISNWVGSLAKKEWDDEKILVIDSYWDDAGEVIFLGLDWHSGVDYEDAISEGANEIEYILDFTSFYKSVLGKNRNEELDGSEVVKILEDDYSITRDILAYLSIQNLVSVANGEDFQKLPLDEKGIYIAYSHYHDEEAEVAYHPAEGIKKEFFKSLFSTEGKNKKEREVPEEEQELIDDIVGDVMENYPWIWKDTIEKSMNRLAENFQENKERYQREFNKILEYKEKVDEEEKTALSDLGMQMSSAALNRFLRENKPDAAKWVLDCYSNIYRSLEINGNSTLTGNETGNSYNTAEYFAGDIIVFITKYGDGKYLSLLEDLLPSDIQDARLAFNLACLNSLEKNKENVLRYTKLALSLGKPKKDFEDSDFDNFKDDPEFHSLVVLH</sequence>
<dbReference type="Proteomes" id="UP000058857">
    <property type="component" value="Chromosome 1"/>
</dbReference>